<dbReference type="InterPro" id="IPR052063">
    <property type="entry name" value="Polysaccharide_Lyase_1"/>
</dbReference>
<organism evidence="3 4">
    <name type="scientific">Geomonas subterranea</name>
    <dbReference type="NCBI Taxonomy" id="2847989"/>
    <lineage>
        <taxon>Bacteria</taxon>
        <taxon>Pseudomonadati</taxon>
        <taxon>Thermodesulfobacteriota</taxon>
        <taxon>Desulfuromonadia</taxon>
        <taxon>Geobacterales</taxon>
        <taxon>Geobacteraceae</taxon>
        <taxon>Geomonas</taxon>
    </lineage>
</organism>
<dbReference type="EMBL" id="CP077683">
    <property type="protein sequence ID" value="QXE91674.1"/>
    <property type="molecule type" value="Genomic_DNA"/>
</dbReference>
<accession>A0ABX8LMX0</accession>
<dbReference type="Proteomes" id="UP000683559">
    <property type="component" value="Chromosome"/>
</dbReference>
<sequence length="466" mass="50068">MRTLLLVVAITVGLGSSAFGLPAFPGAVGVGANSVGGRGGKVIKVKNLNDSGPGSLREALSTPGPRIIVFDVSGNISLTTLLYVKEPYVTIAGQTSPGGISVSGKQFNVATHDVVIRHMRFRSGGYLYTGDDSDGDSFSLWGQYWNGGLPVYNVIVDHCSFTWGTDETFSITGGVTKTTLQYNLIAQGLRYAKLATSDHSKGLMVSGKYKFPTEVSLYRNFIAHNTDRSPLMYNPPTDNTSFLVDGTNNVSYNWKGGLRPSVGGDAHVNWIANYAKEGPYSNRQNFFMQGETIVTPAKPLLYVSGNLGTARSDTDPEWMVSQAYTTTPLPSTYQQGSRWDISAPLPYDKMTPALASRIVAAAGATVPLRDSVDTAIAKSFDAGISLMKDTVAYPADWPTYAQTPPLTDTDNDGMPDSYEIAKGLNPRVDDSALDQNGDGYTNIEEYINGLAEPKPASPPNLRRANP</sequence>
<keyword evidence="2" id="KW-0325">Glycoprotein</keyword>
<evidence type="ECO:0000256" key="1">
    <source>
        <dbReference type="ARBA" id="ARBA00022723"/>
    </source>
</evidence>
<gene>
    <name evidence="3" type="ORF">KP001_03805</name>
</gene>
<evidence type="ECO:0000313" key="3">
    <source>
        <dbReference type="EMBL" id="QXE91674.1"/>
    </source>
</evidence>
<dbReference type="PANTHER" id="PTHR42970:SF1">
    <property type="entry name" value="PECTATE LYASE C-RELATED"/>
    <property type="match status" value="1"/>
</dbReference>
<reference evidence="3 4" key="1">
    <citation type="submission" date="2021-06" db="EMBL/GenBank/DDBJ databases">
        <title>Gemonas diversity in paddy soil.</title>
        <authorList>
            <person name="Liu G."/>
        </authorList>
    </citation>
    <scope>NUCLEOTIDE SEQUENCE [LARGE SCALE GENOMIC DNA]</scope>
    <source>
        <strain evidence="3 4">RG2</strain>
    </source>
</reference>
<name>A0ABX8LMX0_9BACT</name>
<evidence type="ECO:0000313" key="4">
    <source>
        <dbReference type="Proteomes" id="UP000683559"/>
    </source>
</evidence>
<evidence type="ECO:0008006" key="5">
    <source>
        <dbReference type="Google" id="ProtNLM"/>
    </source>
</evidence>
<keyword evidence="1" id="KW-0479">Metal-binding</keyword>
<dbReference type="RefSeq" id="WP_217288252.1">
    <property type="nucleotide sequence ID" value="NZ_CP077683.1"/>
</dbReference>
<evidence type="ECO:0000256" key="2">
    <source>
        <dbReference type="ARBA" id="ARBA00023180"/>
    </source>
</evidence>
<keyword evidence="4" id="KW-1185">Reference proteome</keyword>
<dbReference type="PANTHER" id="PTHR42970">
    <property type="entry name" value="PECTATE LYASE C-RELATED"/>
    <property type="match status" value="1"/>
</dbReference>
<protein>
    <recommendedName>
        <fullName evidence="5">Pectate lyase</fullName>
    </recommendedName>
</protein>
<proteinExistence type="predicted"/>